<accession>A0ABP6QA77</accession>
<dbReference type="PANTHER" id="PTHR34069:SF2">
    <property type="entry name" value="BETA-KETOACYL-[ACYL-CARRIER-PROTEIN] SYNTHASE III"/>
    <property type="match status" value="1"/>
</dbReference>
<feature type="domain" description="Beta-ketoacyl-[acyl-carrier-protein] synthase III C-terminal" evidence="3">
    <location>
        <begin position="274"/>
        <end position="346"/>
    </location>
</feature>
<dbReference type="InterPro" id="IPR013747">
    <property type="entry name" value="ACP_syn_III_C"/>
</dbReference>
<dbReference type="InterPro" id="IPR016039">
    <property type="entry name" value="Thiolase-like"/>
</dbReference>
<dbReference type="RefSeq" id="WP_344829428.1">
    <property type="nucleotide sequence ID" value="NZ_BAAAUV010000008.1"/>
</dbReference>
<name>A0ABP6QA77_9ACTN</name>
<dbReference type="PANTHER" id="PTHR34069">
    <property type="entry name" value="3-OXOACYL-[ACYL-CARRIER-PROTEIN] SYNTHASE 3"/>
    <property type="match status" value="1"/>
</dbReference>
<gene>
    <name evidence="4" type="ORF">GCM10010468_36110</name>
</gene>
<keyword evidence="2" id="KW-0012">Acyltransferase</keyword>
<proteinExistence type="predicted"/>
<dbReference type="Pfam" id="PF08541">
    <property type="entry name" value="ACP_syn_III_C"/>
    <property type="match status" value="1"/>
</dbReference>
<dbReference type="SUPFAM" id="SSF53901">
    <property type="entry name" value="Thiolase-like"/>
    <property type="match status" value="1"/>
</dbReference>
<dbReference type="Gene3D" id="3.40.47.10">
    <property type="match status" value="1"/>
</dbReference>
<keyword evidence="1" id="KW-0808">Transferase</keyword>
<dbReference type="EMBL" id="BAAAUV010000008">
    <property type="protein sequence ID" value="GAA3214983.1"/>
    <property type="molecule type" value="Genomic_DNA"/>
</dbReference>
<evidence type="ECO:0000313" key="5">
    <source>
        <dbReference type="Proteomes" id="UP001501237"/>
    </source>
</evidence>
<evidence type="ECO:0000259" key="3">
    <source>
        <dbReference type="Pfam" id="PF08541"/>
    </source>
</evidence>
<evidence type="ECO:0000313" key="4">
    <source>
        <dbReference type="EMBL" id="GAA3214983.1"/>
    </source>
</evidence>
<protein>
    <submittedName>
        <fullName evidence="4">3-oxoacyl-[acyl-carrier-protein] synthase III C-terminal domain-containing protein</fullName>
    </submittedName>
</protein>
<dbReference type="Proteomes" id="UP001501237">
    <property type="component" value="Unassembled WGS sequence"/>
</dbReference>
<reference evidence="5" key="1">
    <citation type="journal article" date="2019" name="Int. J. Syst. Evol. Microbiol.">
        <title>The Global Catalogue of Microorganisms (GCM) 10K type strain sequencing project: providing services to taxonomists for standard genome sequencing and annotation.</title>
        <authorList>
            <consortium name="The Broad Institute Genomics Platform"/>
            <consortium name="The Broad Institute Genome Sequencing Center for Infectious Disease"/>
            <person name="Wu L."/>
            <person name="Ma J."/>
        </authorList>
    </citation>
    <scope>NUCLEOTIDE SEQUENCE [LARGE SCALE GENOMIC DNA]</scope>
    <source>
        <strain evidence="5">JCM 9377</strain>
    </source>
</reference>
<sequence length="369" mass="38863">MVRTFPYGVTGVAAIVAEPTPIDDWARRARIPYRNHPGRVLTGAEITRIMGVEGKSWDPLLFATLGPAVDAAGQALRSAGLTADDIDTFITATSIPYEPVMDADAMRIASELGLRPEVVPIGLASGCAGLARAAALLAGSDARRALVVTYNAPSRAMGDGAGGVADRYLHNMIHPTGSQLWASPALFSDGAAAMVFERDAGSGGMITYSRDPGDPLVLHPGGSSAQPLSTLEGRMGAAYGMSSAAIKQYYRSGMIRNHQALLSADPRYVERSARVYLHQANPLLVDDFVAAVGLPPEKAPSNVRTYGNLITVSTPLLLHEDLMAGTVRRGDLIAVSLVGAGPERGAYYAPVLVPNVEELRSPRPALVAR</sequence>
<evidence type="ECO:0000256" key="1">
    <source>
        <dbReference type="ARBA" id="ARBA00022679"/>
    </source>
</evidence>
<evidence type="ECO:0000256" key="2">
    <source>
        <dbReference type="ARBA" id="ARBA00023315"/>
    </source>
</evidence>
<comment type="caution">
    <text evidence="4">The sequence shown here is derived from an EMBL/GenBank/DDBJ whole genome shotgun (WGS) entry which is preliminary data.</text>
</comment>
<organism evidence="4 5">
    <name type="scientific">Actinocorallia longicatena</name>
    <dbReference type="NCBI Taxonomy" id="111803"/>
    <lineage>
        <taxon>Bacteria</taxon>
        <taxon>Bacillati</taxon>
        <taxon>Actinomycetota</taxon>
        <taxon>Actinomycetes</taxon>
        <taxon>Streptosporangiales</taxon>
        <taxon>Thermomonosporaceae</taxon>
        <taxon>Actinocorallia</taxon>
    </lineage>
</organism>
<keyword evidence="5" id="KW-1185">Reference proteome</keyword>